<comment type="caution">
    <text evidence="4">The sequence shown here is derived from an EMBL/GenBank/DDBJ whole genome shotgun (WGS) entry which is preliminary data.</text>
</comment>
<feature type="region of interest" description="Disordered" evidence="2">
    <location>
        <begin position="780"/>
        <end position="828"/>
    </location>
</feature>
<reference evidence="4 5" key="1">
    <citation type="journal article" date="2012" name="J. Bacteriol.">
        <title>Genome Sequence of the Filamentous Bacterium Fibrisoma limi BUZ 3T.</title>
        <authorList>
            <person name="Filippini M."/>
            <person name="Qi W."/>
            <person name="Jaenicke S."/>
            <person name="Goesmann A."/>
            <person name="Smits T.H."/>
            <person name="Bagheri H.C."/>
        </authorList>
    </citation>
    <scope>NUCLEOTIDE SEQUENCE [LARGE SCALE GENOMIC DNA]</scope>
    <source>
        <strain evidence="5">BUZ 3T</strain>
    </source>
</reference>
<dbReference type="PANTHER" id="PTHR32305:SF15">
    <property type="entry name" value="PROTEIN RHSA-RELATED"/>
    <property type="match status" value="1"/>
</dbReference>
<dbReference type="RefSeq" id="WP_009283526.1">
    <property type="nucleotide sequence ID" value="NZ_CAIT01000007.1"/>
</dbReference>
<evidence type="ECO:0000313" key="5">
    <source>
        <dbReference type="Proteomes" id="UP000009309"/>
    </source>
</evidence>
<dbReference type="eggNOG" id="COG3209">
    <property type="taxonomic scope" value="Bacteria"/>
</dbReference>
<accession>I2GM24</accession>
<protein>
    <submittedName>
        <fullName evidence="4">Wall-associated protein</fullName>
    </submittedName>
</protein>
<dbReference type="EMBL" id="CAIT01000007">
    <property type="protein sequence ID" value="CCH54950.1"/>
    <property type="molecule type" value="Genomic_DNA"/>
</dbReference>
<name>I2GM24_9BACT</name>
<feature type="domain" description="Teneurin-like YD-shell" evidence="3">
    <location>
        <begin position="99"/>
        <end position="226"/>
    </location>
</feature>
<dbReference type="AlphaFoldDB" id="I2GM24"/>
<dbReference type="OrthoDB" id="9765204at2"/>
<gene>
    <name evidence="4" type="ORF">BN8_04173</name>
</gene>
<dbReference type="Pfam" id="PF05593">
    <property type="entry name" value="RHS_repeat"/>
    <property type="match status" value="1"/>
</dbReference>
<dbReference type="Gene3D" id="2.180.10.10">
    <property type="entry name" value="RHS repeat-associated core"/>
    <property type="match status" value="3"/>
</dbReference>
<dbReference type="NCBIfam" id="TIGR03696">
    <property type="entry name" value="Rhs_assc_core"/>
    <property type="match status" value="1"/>
</dbReference>
<sequence>MFVVKRDQIEAFRLPMREAARDKLIADLADDNVQVSPDKKTLIQTDEAGNKTTLSYSADVLPATITKPSGVRYQMAYDNDGRLSQFTYPSGEQLGFTFNEGQLQRVGTSPDKSYRFDYNKGRLTRVIYPGQKSQQFVYTDFGDLSVLVDRTGQTHRFTRTPDGQLQAIHDPLNRSVRFIYDEEGLLSDLVFPDQTRQSYQYDQDADILHLQLRDGKQFSQHYNGEQITQLRWEQGPTVRFDYNEQNQPTLIDSGTYAVRFAYDELNRLISEASPAGSTAFAYDKASRLTQLTLPTGLAVGYIYDSNSRIVGLQVAGQVVQFIYNEQDLLAEIRYPNGVTEYQQRNHTEGLRHVRVQNGRGRLLCEQSYAYDSWDRLSRYQDAAGKQNFQLTYDDESRLTGLLDAQTRQLIERFSYDAKGNLTVFNGHPVQVGYMDEVRQIGRMNVHYDALGNVIRVNGPKGKLRLSFARNSTLASVETQSSGTWRYEYDGIGRRISKTNGIERWQFAWAGSQLVIETYESQPGAAPLVREYVYLPDSQVPVAFRESNQLYWMQADVRGAITYVYDQQGQVVWHGSYSAFGELTIHHTRIRQPWRLMGQYEDSETGLYYNLARYYCPWLTTYLSLDPEWLNPETYYYSYARNDPYNRADPLGNIAPWLIAIGVKSIVSGIIDGVQVASQGGGWRDVLGAVVKGTLITAGNTIGTLLGGRVGPLGARVGGAIGTGIGTFLGELAEQVIKGEEISVACALKEAGSAALSGALPSGKRSKANANNSQIKNIVSKAPKSRGTKALSVNELSKHRKKSKRLQYVGKTPSKNSATGEQVKERMRNEKPPRYRVVKGKGYFKSRKDGEWYPEEVADMAHHPKDAVDYWNQRGKYHGPKSKPVRDWMKNSKNYELEHRSYNRSEGAKSGKRYQNPVNKG</sequence>
<evidence type="ECO:0000256" key="1">
    <source>
        <dbReference type="ARBA" id="ARBA00022737"/>
    </source>
</evidence>
<dbReference type="NCBIfam" id="TIGR01643">
    <property type="entry name" value="YD_repeat_2x"/>
    <property type="match status" value="2"/>
</dbReference>
<feature type="domain" description="Teneurin-like YD-shell" evidence="3">
    <location>
        <begin position="362"/>
        <end position="625"/>
    </location>
</feature>
<evidence type="ECO:0000259" key="3">
    <source>
        <dbReference type="Pfam" id="PF25023"/>
    </source>
</evidence>
<proteinExistence type="predicted"/>
<dbReference type="InterPro" id="IPR022385">
    <property type="entry name" value="Rhs_assc_core"/>
</dbReference>
<dbReference type="InterPro" id="IPR031325">
    <property type="entry name" value="RHS_repeat"/>
</dbReference>
<feature type="compositionally biased region" description="Basic and acidic residues" evidence="2">
    <location>
        <begin position="898"/>
        <end position="908"/>
    </location>
</feature>
<dbReference type="InterPro" id="IPR050708">
    <property type="entry name" value="T6SS_VgrG/RHS"/>
</dbReference>
<dbReference type="Pfam" id="PF25023">
    <property type="entry name" value="TEN_YD-shell"/>
    <property type="match status" value="2"/>
</dbReference>
<dbReference type="STRING" id="1185876.BN8_04173"/>
<feature type="region of interest" description="Disordered" evidence="2">
    <location>
        <begin position="898"/>
        <end position="920"/>
    </location>
</feature>
<dbReference type="Proteomes" id="UP000009309">
    <property type="component" value="Unassembled WGS sequence"/>
</dbReference>
<organism evidence="4 5">
    <name type="scientific">Fibrisoma limi BUZ 3</name>
    <dbReference type="NCBI Taxonomy" id="1185876"/>
    <lineage>
        <taxon>Bacteria</taxon>
        <taxon>Pseudomonadati</taxon>
        <taxon>Bacteroidota</taxon>
        <taxon>Cytophagia</taxon>
        <taxon>Cytophagales</taxon>
        <taxon>Spirosomataceae</taxon>
        <taxon>Fibrisoma</taxon>
    </lineage>
</organism>
<dbReference type="InterPro" id="IPR056823">
    <property type="entry name" value="TEN-like_YD-shell"/>
</dbReference>
<evidence type="ECO:0000313" key="4">
    <source>
        <dbReference type="EMBL" id="CCH54950.1"/>
    </source>
</evidence>
<keyword evidence="5" id="KW-1185">Reference proteome</keyword>
<evidence type="ECO:0000256" key="2">
    <source>
        <dbReference type="SAM" id="MobiDB-lite"/>
    </source>
</evidence>
<dbReference type="InterPro" id="IPR006530">
    <property type="entry name" value="YD"/>
</dbReference>
<keyword evidence="1" id="KW-0677">Repeat</keyword>
<dbReference type="PANTHER" id="PTHR32305">
    <property type="match status" value="1"/>
</dbReference>